<dbReference type="InterPro" id="IPR008927">
    <property type="entry name" value="6-PGluconate_DH-like_C_sf"/>
</dbReference>
<keyword evidence="3" id="KW-1185">Reference proteome</keyword>
<organism evidence="2 3">
    <name type="scientific">Sclerotinia nivalis</name>
    <dbReference type="NCBI Taxonomy" id="352851"/>
    <lineage>
        <taxon>Eukaryota</taxon>
        <taxon>Fungi</taxon>
        <taxon>Dikarya</taxon>
        <taxon>Ascomycota</taxon>
        <taxon>Pezizomycotina</taxon>
        <taxon>Leotiomycetes</taxon>
        <taxon>Helotiales</taxon>
        <taxon>Sclerotiniaceae</taxon>
        <taxon>Sclerotinia</taxon>
    </lineage>
</organism>
<dbReference type="GO" id="GO:0006098">
    <property type="term" value="P:pentose-phosphate shunt"/>
    <property type="evidence" value="ECO:0007669"/>
    <property type="project" value="InterPro"/>
</dbReference>
<evidence type="ECO:0000313" key="2">
    <source>
        <dbReference type="EMBL" id="KAJ8068675.1"/>
    </source>
</evidence>
<comment type="caution">
    <text evidence="2">The sequence shown here is derived from an EMBL/GenBank/DDBJ whole genome shotgun (WGS) entry which is preliminary data.</text>
</comment>
<gene>
    <name evidence="2" type="ORF">OCU04_002374</name>
</gene>
<dbReference type="Proteomes" id="UP001152300">
    <property type="component" value="Unassembled WGS sequence"/>
</dbReference>
<protein>
    <recommendedName>
        <fullName evidence="1">6-phosphogluconate dehydrogenase C-terminal domain-containing protein</fullName>
    </recommendedName>
</protein>
<name>A0A9X0ATN9_9HELO</name>
<dbReference type="AlphaFoldDB" id="A0A9X0ATN9"/>
<dbReference type="GO" id="GO:0004616">
    <property type="term" value="F:phosphogluconate dehydrogenase (decarboxylating) activity"/>
    <property type="evidence" value="ECO:0007669"/>
    <property type="project" value="InterPro"/>
</dbReference>
<dbReference type="InterPro" id="IPR013328">
    <property type="entry name" value="6PGD_dom2"/>
</dbReference>
<evidence type="ECO:0000259" key="1">
    <source>
        <dbReference type="Pfam" id="PF00393"/>
    </source>
</evidence>
<sequence>MGIPTPTLSTALSWFDGYHNRDLLAKSLQAQGHHFGAHTFKIKADHRTEKYLEGNKKGMS</sequence>
<proteinExistence type="predicted"/>
<dbReference type="EMBL" id="JAPEIS010000002">
    <property type="protein sequence ID" value="KAJ8068675.1"/>
    <property type="molecule type" value="Genomic_DNA"/>
</dbReference>
<evidence type="ECO:0000313" key="3">
    <source>
        <dbReference type="Proteomes" id="UP001152300"/>
    </source>
</evidence>
<reference evidence="2" key="1">
    <citation type="submission" date="2022-11" db="EMBL/GenBank/DDBJ databases">
        <title>Genome Resource of Sclerotinia nivalis Strain SnTB1, a Plant Pathogen Isolated from American Ginseng.</title>
        <authorList>
            <person name="Fan S."/>
        </authorList>
    </citation>
    <scope>NUCLEOTIDE SEQUENCE</scope>
    <source>
        <strain evidence="2">SnTB1</strain>
    </source>
</reference>
<dbReference type="Gene3D" id="1.10.1040.10">
    <property type="entry name" value="N-(1-d-carboxylethyl)-l-norvaline Dehydrogenase, domain 2"/>
    <property type="match status" value="1"/>
</dbReference>
<dbReference type="InterPro" id="IPR006114">
    <property type="entry name" value="6PGDH_C"/>
</dbReference>
<accession>A0A9X0ATN9</accession>
<dbReference type="SUPFAM" id="SSF48179">
    <property type="entry name" value="6-phosphogluconate dehydrogenase C-terminal domain-like"/>
    <property type="match status" value="1"/>
</dbReference>
<feature type="domain" description="6-phosphogluconate dehydrogenase C-terminal" evidence="1">
    <location>
        <begin position="2"/>
        <end position="46"/>
    </location>
</feature>
<dbReference type="Pfam" id="PF00393">
    <property type="entry name" value="6PGD"/>
    <property type="match status" value="1"/>
</dbReference>
<dbReference type="OrthoDB" id="434986at2759"/>